<accession>A0A9D4VWE2</accession>
<protein>
    <submittedName>
        <fullName evidence="2">Uncharacterized protein</fullName>
    </submittedName>
</protein>
<dbReference type="EMBL" id="JAMSHJ010000007">
    <property type="protein sequence ID" value="KAI5391573.1"/>
    <property type="molecule type" value="Genomic_DNA"/>
</dbReference>
<dbReference type="InterPro" id="IPR053063">
    <property type="entry name" value="PWWP_domain_containing_PDP"/>
</dbReference>
<evidence type="ECO:0000256" key="1">
    <source>
        <dbReference type="SAM" id="MobiDB-lite"/>
    </source>
</evidence>
<dbReference type="InterPro" id="IPR032675">
    <property type="entry name" value="LRR_dom_sf"/>
</dbReference>
<dbReference type="AlphaFoldDB" id="A0A9D4VWE2"/>
<name>A0A9D4VWE2_PEA</name>
<dbReference type="Proteomes" id="UP001058974">
    <property type="component" value="Chromosome 7"/>
</dbReference>
<dbReference type="SUPFAM" id="SSF52058">
    <property type="entry name" value="L domain-like"/>
    <property type="match status" value="1"/>
</dbReference>
<evidence type="ECO:0000313" key="3">
    <source>
        <dbReference type="Proteomes" id="UP001058974"/>
    </source>
</evidence>
<sequence>MFVSKRKRHHTRAKDLDFKVENVKNETSSFKKKKVPSEMSNISKVMDNTDANCHGFKHEIEGTTGGKYMKTNDGTRRVVKSSKIEVNTVSISVKALVQTPEIAPVLAERSSFELQSQHVSASLSQNTTVKKNDQPQSTPVELDASSNSNIVAETEYTSSDFCCNSNTTRVLILHMNSITAHAIVHACWPVLALWLQKKKIAEWLKEPNFTNRVDESSSVSSFLPEKLMQYLKDLSKFPTGGFDRLELLIVKAQLLAFYRLEGYSYLPGFQYFRGLDNDINLSINDTDKRLSKVNEHTIHVGRIGDQTGEVLSSTCNEVGHNLTYLELDNNHSTSLIPPESGYSKKLALMNLAENQLTVALPPELGNFVSLQVLKLRMNKLNGATLSVYKQVKVKFWPSDHP</sequence>
<evidence type="ECO:0000313" key="2">
    <source>
        <dbReference type="EMBL" id="KAI5391573.1"/>
    </source>
</evidence>
<reference evidence="2 3" key="1">
    <citation type="journal article" date="2022" name="Nat. Genet.">
        <title>Improved pea reference genome and pan-genome highlight genomic features and evolutionary characteristics.</title>
        <authorList>
            <person name="Yang T."/>
            <person name="Liu R."/>
            <person name="Luo Y."/>
            <person name="Hu S."/>
            <person name="Wang D."/>
            <person name="Wang C."/>
            <person name="Pandey M.K."/>
            <person name="Ge S."/>
            <person name="Xu Q."/>
            <person name="Li N."/>
            <person name="Li G."/>
            <person name="Huang Y."/>
            <person name="Saxena R.K."/>
            <person name="Ji Y."/>
            <person name="Li M."/>
            <person name="Yan X."/>
            <person name="He Y."/>
            <person name="Liu Y."/>
            <person name="Wang X."/>
            <person name="Xiang C."/>
            <person name="Varshney R.K."/>
            <person name="Ding H."/>
            <person name="Gao S."/>
            <person name="Zong X."/>
        </authorList>
    </citation>
    <scope>NUCLEOTIDE SEQUENCE [LARGE SCALE GENOMIC DNA]</scope>
    <source>
        <strain evidence="2 3">cv. Zhongwan 6</strain>
    </source>
</reference>
<dbReference type="PANTHER" id="PTHR42851:SF23">
    <property type="entry name" value="PWWP DOMAIN PROTEIN"/>
    <property type="match status" value="1"/>
</dbReference>
<dbReference type="Gene3D" id="3.80.10.10">
    <property type="entry name" value="Ribonuclease Inhibitor"/>
    <property type="match status" value="1"/>
</dbReference>
<gene>
    <name evidence="2" type="ORF">KIW84_076403</name>
</gene>
<proteinExistence type="predicted"/>
<feature type="region of interest" description="Disordered" evidence="1">
    <location>
        <begin position="123"/>
        <end position="145"/>
    </location>
</feature>
<dbReference type="PANTHER" id="PTHR42851">
    <property type="entry name" value="ALDOLASE-RELATED"/>
    <property type="match status" value="1"/>
</dbReference>
<comment type="caution">
    <text evidence="2">The sequence shown here is derived from an EMBL/GenBank/DDBJ whole genome shotgun (WGS) entry which is preliminary data.</text>
</comment>
<dbReference type="Gramene" id="Psat07G0640300-T1">
    <property type="protein sequence ID" value="KAI5391573.1"/>
    <property type="gene ID" value="KIW84_076403"/>
</dbReference>
<organism evidence="2 3">
    <name type="scientific">Pisum sativum</name>
    <name type="common">Garden pea</name>
    <name type="synonym">Lathyrus oleraceus</name>
    <dbReference type="NCBI Taxonomy" id="3888"/>
    <lineage>
        <taxon>Eukaryota</taxon>
        <taxon>Viridiplantae</taxon>
        <taxon>Streptophyta</taxon>
        <taxon>Embryophyta</taxon>
        <taxon>Tracheophyta</taxon>
        <taxon>Spermatophyta</taxon>
        <taxon>Magnoliopsida</taxon>
        <taxon>eudicotyledons</taxon>
        <taxon>Gunneridae</taxon>
        <taxon>Pentapetalae</taxon>
        <taxon>rosids</taxon>
        <taxon>fabids</taxon>
        <taxon>Fabales</taxon>
        <taxon>Fabaceae</taxon>
        <taxon>Papilionoideae</taxon>
        <taxon>50 kb inversion clade</taxon>
        <taxon>NPAAA clade</taxon>
        <taxon>Hologalegina</taxon>
        <taxon>IRL clade</taxon>
        <taxon>Fabeae</taxon>
        <taxon>Lathyrus</taxon>
    </lineage>
</organism>
<keyword evidence="3" id="KW-1185">Reference proteome</keyword>